<dbReference type="Proteomes" id="UP000298482">
    <property type="component" value="Unassembled WGS sequence"/>
</dbReference>
<dbReference type="Pfam" id="PF02537">
    <property type="entry name" value="CRCB"/>
    <property type="match status" value="1"/>
</dbReference>
<dbReference type="RefSeq" id="WP_103329106.1">
    <property type="nucleotide sequence ID" value="NZ_PPRD01000037.1"/>
</dbReference>
<dbReference type="HAMAP" id="MF_00454">
    <property type="entry name" value="FluC"/>
    <property type="match status" value="1"/>
</dbReference>
<comment type="function">
    <text evidence="13 14">Fluoride-specific ion channel. Important for reducing fluoride concentration in the cell, thus reducing its toxicity.</text>
</comment>
<evidence type="ECO:0000256" key="7">
    <source>
        <dbReference type="ARBA" id="ARBA00023053"/>
    </source>
</evidence>
<evidence type="ECO:0000256" key="8">
    <source>
        <dbReference type="ARBA" id="ARBA00023065"/>
    </source>
</evidence>
<evidence type="ECO:0000256" key="1">
    <source>
        <dbReference type="ARBA" id="ARBA00004651"/>
    </source>
</evidence>
<dbReference type="InterPro" id="IPR003691">
    <property type="entry name" value="FluC"/>
</dbReference>
<evidence type="ECO:0000256" key="10">
    <source>
        <dbReference type="ARBA" id="ARBA00023303"/>
    </source>
</evidence>
<evidence type="ECO:0000256" key="5">
    <source>
        <dbReference type="ARBA" id="ARBA00022723"/>
    </source>
</evidence>
<dbReference type="PANTHER" id="PTHR28259">
    <property type="entry name" value="FLUORIDE EXPORT PROTEIN 1-RELATED"/>
    <property type="match status" value="1"/>
</dbReference>
<dbReference type="NCBIfam" id="NF010797">
    <property type="entry name" value="PRK14201.1"/>
    <property type="match status" value="1"/>
</dbReference>
<keyword evidence="3 14" id="KW-1003">Cell membrane</keyword>
<dbReference type="PANTHER" id="PTHR28259:SF16">
    <property type="entry name" value="FLUORIDE-SPECIFIC ION CHANNEL FLUC 2"/>
    <property type="match status" value="1"/>
</dbReference>
<evidence type="ECO:0000256" key="14">
    <source>
        <dbReference type="HAMAP-Rule" id="MF_00454"/>
    </source>
</evidence>
<reference evidence="15 16" key="1">
    <citation type="submission" date="2019-04" db="EMBL/GenBank/DDBJ databases">
        <title>Genomic characterization of Staphylococcus petrasii strains.</title>
        <authorList>
            <person name="Vrbovska V."/>
            <person name="Kovarovic V."/>
            <person name="Maslanova I."/>
            <person name="Indrakova A."/>
            <person name="Petras P."/>
            <person name="Sedo O."/>
            <person name="Svec P."/>
            <person name="Fisarova L."/>
            <person name="Sedlacek I."/>
            <person name="Doskar J."/>
            <person name="Pantucek R."/>
        </authorList>
    </citation>
    <scope>NUCLEOTIDE SEQUENCE [LARGE SCALE GENOMIC DNA]</scope>
    <source>
        <strain evidence="15 16">CCM 8421</strain>
    </source>
</reference>
<evidence type="ECO:0000256" key="9">
    <source>
        <dbReference type="ARBA" id="ARBA00023136"/>
    </source>
</evidence>
<gene>
    <name evidence="14 15" type="primary">crcB</name>
    <name evidence="14" type="synonym">fluC</name>
    <name evidence="15" type="ORF">E2556_03895</name>
</gene>
<evidence type="ECO:0000256" key="13">
    <source>
        <dbReference type="ARBA" id="ARBA00049940"/>
    </source>
</evidence>
<keyword evidence="5 14" id="KW-0479">Metal-binding</keyword>
<evidence type="ECO:0000256" key="4">
    <source>
        <dbReference type="ARBA" id="ARBA00022692"/>
    </source>
</evidence>
<feature type="transmembrane region" description="Helical" evidence="14">
    <location>
        <begin position="29"/>
        <end position="52"/>
    </location>
</feature>
<evidence type="ECO:0000256" key="11">
    <source>
        <dbReference type="ARBA" id="ARBA00035120"/>
    </source>
</evidence>
<comment type="activity regulation">
    <text evidence="14">Na(+) is not transported, but it plays an essential structural role and its presence is essential for fluoride channel function.</text>
</comment>
<protein>
    <recommendedName>
        <fullName evidence="14">Fluoride-specific ion channel FluC</fullName>
    </recommendedName>
</protein>
<feature type="transmembrane region" description="Helical" evidence="14">
    <location>
        <begin position="5"/>
        <end position="23"/>
    </location>
</feature>
<comment type="catalytic activity">
    <reaction evidence="12">
        <text>fluoride(in) = fluoride(out)</text>
        <dbReference type="Rhea" id="RHEA:76159"/>
        <dbReference type="ChEBI" id="CHEBI:17051"/>
    </reaction>
    <physiologicalReaction direction="left-to-right" evidence="12">
        <dbReference type="Rhea" id="RHEA:76160"/>
    </physiologicalReaction>
</comment>
<keyword evidence="9 14" id="KW-0472">Membrane</keyword>
<keyword evidence="6 14" id="KW-1133">Transmembrane helix</keyword>
<evidence type="ECO:0000313" key="15">
    <source>
        <dbReference type="EMBL" id="TGA80224.1"/>
    </source>
</evidence>
<evidence type="ECO:0000256" key="2">
    <source>
        <dbReference type="ARBA" id="ARBA00022448"/>
    </source>
</evidence>
<comment type="subcellular location">
    <subcellularLocation>
        <location evidence="1 14">Cell membrane</location>
        <topology evidence="1 14">Multi-pass membrane protein</topology>
    </subcellularLocation>
</comment>
<organism evidence="15 16">
    <name type="scientific">Staphylococcus croceilyticus</name>
    <dbReference type="NCBI Taxonomy" id="319942"/>
    <lineage>
        <taxon>Bacteria</taxon>
        <taxon>Bacillati</taxon>
        <taxon>Bacillota</taxon>
        <taxon>Bacilli</taxon>
        <taxon>Bacillales</taxon>
        <taxon>Staphylococcaceae</taxon>
        <taxon>Staphylococcus</taxon>
    </lineage>
</organism>
<feature type="binding site" evidence="14">
    <location>
        <position position="74"/>
    </location>
    <ligand>
        <name>Na(+)</name>
        <dbReference type="ChEBI" id="CHEBI:29101"/>
        <note>structural</note>
    </ligand>
</feature>
<accession>A0ABY2KFQ5</accession>
<dbReference type="EMBL" id="SRJF01000003">
    <property type="protein sequence ID" value="TGA80224.1"/>
    <property type="molecule type" value="Genomic_DNA"/>
</dbReference>
<keyword evidence="10 14" id="KW-0407">Ion channel</keyword>
<evidence type="ECO:0000313" key="16">
    <source>
        <dbReference type="Proteomes" id="UP000298482"/>
    </source>
</evidence>
<feature type="transmembrane region" description="Helical" evidence="14">
    <location>
        <begin position="93"/>
        <end position="114"/>
    </location>
</feature>
<feature type="binding site" evidence="14">
    <location>
        <position position="71"/>
    </location>
    <ligand>
        <name>Na(+)</name>
        <dbReference type="ChEBI" id="CHEBI:29101"/>
        <note>structural</note>
    </ligand>
</feature>
<evidence type="ECO:0000256" key="6">
    <source>
        <dbReference type="ARBA" id="ARBA00022989"/>
    </source>
</evidence>
<keyword evidence="16" id="KW-1185">Reference proteome</keyword>
<proteinExistence type="inferred from homology"/>
<comment type="similarity">
    <text evidence="11 14">Belongs to the fluoride channel Fluc/FEX (TC 1.A.43) family.</text>
</comment>
<sequence length="121" mass="13399">MQYIFVFIGGMVGALLRYFISFLNDGTTFPTGTIIANLVGAFLMGYLSTIAIQYFKDHPMFKKGLTTGFLGALTTFSTFQLELVKMSHYHSFILLFSYALISYILGILICGIGVKLGGRNK</sequence>
<evidence type="ECO:0000256" key="3">
    <source>
        <dbReference type="ARBA" id="ARBA00022475"/>
    </source>
</evidence>
<keyword evidence="2 14" id="KW-0813">Transport</keyword>
<keyword evidence="4 14" id="KW-0812">Transmembrane</keyword>
<evidence type="ECO:0000256" key="12">
    <source>
        <dbReference type="ARBA" id="ARBA00035585"/>
    </source>
</evidence>
<comment type="caution">
    <text evidence="15">The sequence shown here is derived from an EMBL/GenBank/DDBJ whole genome shotgun (WGS) entry which is preliminary data.</text>
</comment>
<keyword evidence="7 14" id="KW-0915">Sodium</keyword>
<keyword evidence="8 14" id="KW-0406">Ion transport</keyword>
<name>A0ABY2KFQ5_9STAP</name>